<evidence type="ECO:0000256" key="5">
    <source>
        <dbReference type="ARBA" id="ARBA00023002"/>
    </source>
</evidence>
<evidence type="ECO:0000256" key="6">
    <source>
        <dbReference type="ARBA" id="ARBA00023141"/>
    </source>
</evidence>
<feature type="binding site" evidence="8">
    <location>
        <position position="60"/>
    </location>
    <ligand>
        <name>shikimate</name>
        <dbReference type="ChEBI" id="CHEBI:36208"/>
    </ligand>
</feature>
<comment type="subunit">
    <text evidence="8">Homodimer.</text>
</comment>
<dbReference type="SUPFAM" id="SSF53223">
    <property type="entry name" value="Aminoacid dehydrogenase-like, N-terminal domain"/>
    <property type="match status" value="1"/>
</dbReference>
<evidence type="ECO:0000256" key="2">
    <source>
        <dbReference type="ARBA" id="ARBA00012962"/>
    </source>
</evidence>
<feature type="binding site" evidence="8">
    <location>
        <position position="100"/>
    </location>
    <ligand>
        <name>shikimate</name>
        <dbReference type="ChEBI" id="CHEBI:36208"/>
    </ligand>
</feature>
<feature type="active site" description="Proton acceptor" evidence="8">
    <location>
        <position position="64"/>
    </location>
</feature>
<dbReference type="Gene3D" id="3.40.50.720">
    <property type="entry name" value="NAD(P)-binding Rossmann-like Domain"/>
    <property type="match status" value="1"/>
</dbReference>
<keyword evidence="6 8" id="KW-0057">Aromatic amino acid biosynthesis</keyword>
<dbReference type="GO" id="GO:0009423">
    <property type="term" value="P:chorismate biosynthetic process"/>
    <property type="evidence" value="ECO:0007669"/>
    <property type="project" value="UniProtKB-UniRule"/>
</dbReference>
<feature type="binding site" evidence="8">
    <location>
        <position position="85"/>
    </location>
    <ligand>
        <name>shikimate</name>
        <dbReference type="ChEBI" id="CHEBI:36208"/>
    </ligand>
</feature>
<feature type="binding site" evidence="8">
    <location>
        <position position="229"/>
    </location>
    <ligand>
        <name>NADP(+)</name>
        <dbReference type="ChEBI" id="CHEBI:58349"/>
    </ligand>
</feature>
<dbReference type="InterPro" id="IPR011342">
    <property type="entry name" value="Shikimate_DH"/>
</dbReference>
<dbReference type="NCBIfam" id="TIGR00507">
    <property type="entry name" value="aroE"/>
    <property type="match status" value="1"/>
</dbReference>
<comment type="caution">
    <text evidence="8">Lacks conserved residue(s) required for the propagation of feature annotation.</text>
</comment>
<feature type="binding site" evidence="8">
    <location>
        <begin position="15"/>
        <end position="17"/>
    </location>
    <ligand>
        <name>shikimate</name>
        <dbReference type="ChEBI" id="CHEBI:36208"/>
    </ligand>
</feature>
<name>A0A377JWQ3_9HELI</name>
<dbReference type="GO" id="GO:0004764">
    <property type="term" value="F:shikimate 3-dehydrogenase (NADP+) activity"/>
    <property type="evidence" value="ECO:0007669"/>
    <property type="project" value="UniProtKB-UniRule"/>
</dbReference>
<dbReference type="Proteomes" id="UP000255103">
    <property type="component" value="Unassembled WGS sequence"/>
</dbReference>
<dbReference type="EMBL" id="UGHZ01000003">
    <property type="protein sequence ID" value="STP13650.1"/>
    <property type="molecule type" value="Genomic_DNA"/>
</dbReference>
<evidence type="ECO:0000256" key="8">
    <source>
        <dbReference type="HAMAP-Rule" id="MF_00222"/>
    </source>
</evidence>
<dbReference type="Proteomes" id="UP000255335">
    <property type="component" value="Unassembled WGS sequence"/>
</dbReference>
<evidence type="ECO:0000313" key="12">
    <source>
        <dbReference type="Proteomes" id="UP000255103"/>
    </source>
</evidence>
<evidence type="ECO:0000256" key="7">
    <source>
        <dbReference type="ARBA" id="ARBA00049442"/>
    </source>
</evidence>
<dbReference type="EC" id="1.1.1.25" evidence="2 8"/>
<evidence type="ECO:0000313" key="13">
    <source>
        <dbReference type="Proteomes" id="UP000255335"/>
    </source>
</evidence>
<dbReference type="GO" id="GO:0050661">
    <property type="term" value="F:NADP binding"/>
    <property type="evidence" value="ECO:0007669"/>
    <property type="project" value="InterPro"/>
</dbReference>
<protein>
    <recommendedName>
        <fullName evidence="2 8">Shikimate dehydrogenase (NADP(+))</fullName>
        <shortName evidence="8">SDH</shortName>
        <ecNumber evidence="2 8">1.1.1.25</ecNumber>
    </recommendedName>
</protein>
<dbReference type="NCBIfam" id="NF001316">
    <property type="entry name" value="PRK00258.2-5"/>
    <property type="match status" value="1"/>
</dbReference>
<dbReference type="InterPro" id="IPR022893">
    <property type="entry name" value="Shikimate_DH_fam"/>
</dbReference>
<evidence type="ECO:0000256" key="1">
    <source>
        <dbReference type="ARBA" id="ARBA00004871"/>
    </source>
</evidence>
<dbReference type="RefSeq" id="WP_115026805.1">
    <property type="nucleotide sequence ID" value="NZ_UGHX01000001.1"/>
</dbReference>
<dbReference type="PANTHER" id="PTHR21089">
    <property type="entry name" value="SHIKIMATE DEHYDROGENASE"/>
    <property type="match status" value="1"/>
</dbReference>
<dbReference type="GO" id="GO:0005829">
    <property type="term" value="C:cytosol"/>
    <property type="evidence" value="ECO:0007669"/>
    <property type="project" value="TreeGrafter"/>
</dbReference>
<dbReference type="HAMAP" id="MF_00222">
    <property type="entry name" value="Shikimate_DH_AroE"/>
    <property type="match status" value="1"/>
</dbReference>
<keyword evidence="4 8" id="KW-0521">NADP</keyword>
<organism evidence="11 13">
    <name type="scientific">Helicobacter cinaedi</name>
    <dbReference type="NCBI Taxonomy" id="213"/>
    <lineage>
        <taxon>Bacteria</taxon>
        <taxon>Pseudomonadati</taxon>
        <taxon>Campylobacterota</taxon>
        <taxon>Epsilonproteobacteria</taxon>
        <taxon>Campylobacterales</taxon>
        <taxon>Helicobacteraceae</taxon>
        <taxon>Helicobacter</taxon>
    </lineage>
</organism>
<comment type="similarity">
    <text evidence="8">Belongs to the shikimate dehydrogenase family.</text>
</comment>
<dbReference type="GO" id="GO:0008652">
    <property type="term" value="P:amino acid biosynthetic process"/>
    <property type="evidence" value="ECO:0007669"/>
    <property type="project" value="UniProtKB-KW"/>
</dbReference>
<evidence type="ECO:0000313" key="11">
    <source>
        <dbReference type="EMBL" id="STP13650.1"/>
    </source>
</evidence>
<feature type="binding site" evidence="8">
    <location>
        <begin position="120"/>
        <end position="124"/>
    </location>
    <ligand>
        <name>NADP(+)</name>
        <dbReference type="ChEBI" id="CHEBI:58349"/>
    </ligand>
</feature>
<dbReference type="InterPro" id="IPR046346">
    <property type="entry name" value="Aminoacid_DH-like_N_sf"/>
</dbReference>
<evidence type="ECO:0000259" key="9">
    <source>
        <dbReference type="Pfam" id="PF08501"/>
    </source>
</evidence>
<gene>
    <name evidence="8 11" type="primary">aroE</name>
    <name evidence="10" type="ORF">NCTC12219_01664</name>
    <name evidence="11" type="ORF">NCTC12221_01728</name>
</gene>
<feature type="domain" description="Shikimate dehydrogenase substrate binding N-terminal" evidence="9">
    <location>
        <begin position="7"/>
        <end position="86"/>
    </location>
</feature>
<dbReference type="AlphaFoldDB" id="A0A377JWQ3"/>
<sequence length="263" mass="29177">MLRFFAVYGNPIAHSKSPLLHNHTFSRCAINAFYGRLLLENGKDLRESFKAHHLSGANITIPFKEEAYRQCDEVCGIAKEIGACNTWVCESGKIIGYNTDAQGFYESVKDFKMSNALILGAGGSAKAVAMILKTHNIPTTIINRSQEKLEFFANKGFECFVSDEFKADRAYSIVINTTSAGLNDESLPLVKQKLQEIFTQSCYAFDLIYGKQTPFLALARESGLECKDGREMLIYQAALALALFIKECPLAPSEIAKIMSEVL</sequence>
<dbReference type="InterPro" id="IPR013708">
    <property type="entry name" value="Shikimate_DH-bd_N"/>
</dbReference>
<evidence type="ECO:0000256" key="4">
    <source>
        <dbReference type="ARBA" id="ARBA00022857"/>
    </source>
</evidence>
<comment type="catalytic activity">
    <reaction evidence="7 8">
        <text>shikimate + NADP(+) = 3-dehydroshikimate + NADPH + H(+)</text>
        <dbReference type="Rhea" id="RHEA:17737"/>
        <dbReference type="ChEBI" id="CHEBI:15378"/>
        <dbReference type="ChEBI" id="CHEBI:16630"/>
        <dbReference type="ChEBI" id="CHEBI:36208"/>
        <dbReference type="ChEBI" id="CHEBI:57783"/>
        <dbReference type="ChEBI" id="CHEBI:58349"/>
        <dbReference type="EC" id="1.1.1.25"/>
    </reaction>
</comment>
<dbReference type="UniPathway" id="UPA00053">
    <property type="reaction ID" value="UER00087"/>
</dbReference>
<keyword evidence="5 8" id="KW-0560">Oxidoreductase</keyword>
<feature type="binding site" evidence="8">
    <location>
        <position position="236"/>
    </location>
    <ligand>
        <name>shikimate</name>
        <dbReference type="ChEBI" id="CHEBI:36208"/>
    </ligand>
</feature>
<reference evidence="12 13" key="1">
    <citation type="submission" date="2018-06" db="EMBL/GenBank/DDBJ databases">
        <authorList>
            <consortium name="Pathogen Informatics"/>
            <person name="Doyle S."/>
        </authorList>
    </citation>
    <scope>NUCLEOTIDE SEQUENCE [LARGE SCALE GENOMIC DNA]</scope>
    <source>
        <strain evidence="10 12">NCTC12219</strain>
        <strain evidence="11 13">NCTC12221</strain>
    </source>
</reference>
<evidence type="ECO:0000256" key="3">
    <source>
        <dbReference type="ARBA" id="ARBA00022605"/>
    </source>
</evidence>
<dbReference type="GO" id="GO:0019632">
    <property type="term" value="P:shikimate metabolic process"/>
    <property type="evidence" value="ECO:0007669"/>
    <property type="project" value="InterPro"/>
</dbReference>
<comment type="pathway">
    <text evidence="1 8">Metabolic intermediate biosynthesis; chorismate biosynthesis; chorismate from D-erythrose 4-phosphate and phosphoenolpyruvate: step 4/7.</text>
</comment>
<evidence type="ECO:0000313" key="10">
    <source>
        <dbReference type="EMBL" id="STP11765.1"/>
    </source>
</evidence>
<dbReference type="PANTHER" id="PTHR21089:SF1">
    <property type="entry name" value="BIFUNCTIONAL 3-DEHYDROQUINATE DEHYDRATASE_SHIKIMATE DEHYDROGENASE, CHLOROPLASTIC"/>
    <property type="match status" value="1"/>
</dbReference>
<dbReference type="CDD" id="cd01065">
    <property type="entry name" value="NAD_bind_Shikimate_DH"/>
    <property type="match status" value="1"/>
</dbReference>
<comment type="function">
    <text evidence="8">Involved in the biosynthesis of the chorismate, which leads to the biosynthesis of aromatic amino acids. Catalyzes the reversible NADPH linked reduction of 3-dehydroshikimate (DHSA) to yield shikimate (SA).</text>
</comment>
<dbReference type="GO" id="GO:0009073">
    <property type="term" value="P:aromatic amino acid family biosynthetic process"/>
    <property type="evidence" value="ECO:0007669"/>
    <property type="project" value="UniProtKB-KW"/>
</dbReference>
<dbReference type="InterPro" id="IPR036291">
    <property type="entry name" value="NAD(P)-bd_dom_sf"/>
</dbReference>
<keyword evidence="3 8" id="KW-0028">Amino-acid biosynthesis</keyword>
<feature type="binding site" evidence="8">
    <location>
        <position position="207"/>
    </location>
    <ligand>
        <name>NADP(+)</name>
        <dbReference type="ChEBI" id="CHEBI:58349"/>
    </ligand>
</feature>
<dbReference type="EMBL" id="UGHX01000001">
    <property type="protein sequence ID" value="STP11765.1"/>
    <property type="molecule type" value="Genomic_DNA"/>
</dbReference>
<proteinExistence type="inferred from homology"/>
<dbReference type="Pfam" id="PF08501">
    <property type="entry name" value="Shikimate_dh_N"/>
    <property type="match status" value="1"/>
</dbReference>
<accession>A0A377JWQ3</accession>
<feature type="binding site" evidence="8">
    <location>
        <position position="209"/>
    </location>
    <ligand>
        <name>shikimate</name>
        <dbReference type="ChEBI" id="CHEBI:36208"/>
    </ligand>
</feature>
<dbReference type="Gene3D" id="3.40.50.10860">
    <property type="entry name" value="Leucine Dehydrogenase, chain A, domain 1"/>
    <property type="match status" value="1"/>
</dbReference>
<dbReference type="SUPFAM" id="SSF51735">
    <property type="entry name" value="NAD(P)-binding Rossmann-fold domains"/>
    <property type="match status" value="1"/>
</dbReference>